<dbReference type="Pfam" id="PF00605">
    <property type="entry name" value="IRF"/>
    <property type="match status" value="2"/>
</dbReference>
<dbReference type="SMART" id="SM01243">
    <property type="entry name" value="IRF-3"/>
    <property type="match status" value="1"/>
</dbReference>
<evidence type="ECO:0000313" key="3">
    <source>
        <dbReference type="Ensembl" id="ENSXETP00000117825"/>
    </source>
</evidence>
<dbReference type="Gene3D" id="2.60.200.10">
    <property type="match status" value="1"/>
</dbReference>
<protein>
    <submittedName>
        <fullName evidence="3">Interferon regulatory factor 10</fullName>
    </submittedName>
</protein>
<dbReference type="InterPro" id="IPR017855">
    <property type="entry name" value="SMAD-like_dom_sf"/>
</dbReference>
<evidence type="ECO:0000256" key="1">
    <source>
        <dbReference type="SAM" id="MobiDB-lite"/>
    </source>
</evidence>
<feature type="compositionally biased region" description="Polar residues" evidence="1">
    <location>
        <begin position="185"/>
        <end position="196"/>
    </location>
</feature>
<reference evidence="3" key="1">
    <citation type="journal article" date="2010" name="Science">
        <title>The genome of the Western clawed frog Xenopus tropicalis.</title>
        <authorList>
            <person name="Hellsten U."/>
            <person name="Harland R.M."/>
            <person name="Gilchrist M.J."/>
            <person name="Hendrix D."/>
            <person name="Jurka J."/>
            <person name="Kapitonov V."/>
            <person name="Ovcharenko I."/>
            <person name="Putnam N.H."/>
            <person name="Shu S."/>
            <person name="Taher L."/>
            <person name="Blitz I.L."/>
            <person name="Blumberg B."/>
            <person name="Dichmann D.S."/>
            <person name="Dubchak I."/>
            <person name="Amaya E."/>
            <person name="Detter J.C."/>
            <person name="Fletcher R."/>
            <person name="Gerhard D.S."/>
            <person name="Goodstein D."/>
            <person name="Graves T."/>
            <person name="Grigoriev I.V."/>
            <person name="Grimwood J."/>
            <person name="Kawashima T."/>
            <person name="Lindquist E."/>
            <person name="Lucas S.M."/>
            <person name="Mead P.E."/>
            <person name="Mitros T."/>
            <person name="Ogino H."/>
            <person name="Ohta Y."/>
            <person name="Poliakov A.V."/>
            <person name="Pollet N."/>
            <person name="Robert J."/>
            <person name="Salamov A."/>
            <person name="Sater A.K."/>
            <person name="Schmutz J."/>
            <person name="Terry A."/>
            <person name="Vize P.D."/>
            <person name="Warren W.C."/>
            <person name="Wells D."/>
            <person name="Wills A."/>
            <person name="Wilson R.K."/>
            <person name="Zimmerman L.B."/>
            <person name="Zorn A.M."/>
            <person name="Grainger R."/>
            <person name="Grammer T."/>
            <person name="Khokha M.K."/>
            <person name="Richardson P.M."/>
            <person name="Rokhsar D.S."/>
        </authorList>
    </citation>
    <scope>NUCLEOTIDE SEQUENCE [LARGE SCALE GENOMIC DNA]</scope>
    <source>
        <strain evidence="3">Nigerian</strain>
    </source>
</reference>
<feature type="compositionally biased region" description="Basic and acidic residues" evidence="1">
    <location>
        <begin position="206"/>
        <end position="221"/>
    </location>
</feature>
<dbReference type="PANTHER" id="PTHR11949">
    <property type="entry name" value="INTERFERON REGULATORY FACTOR"/>
    <property type="match status" value="1"/>
</dbReference>
<name>A0A803KBP2_XENTR</name>
<dbReference type="InterPro" id="IPR001346">
    <property type="entry name" value="Interferon_reg_fact_DNA-bd_dom"/>
</dbReference>
<dbReference type="InterPro" id="IPR036390">
    <property type="entry name" value="WH_DNA-bd_sf"/>
</dbReference>
<dbReference type="SMART" id="SM00348">
    <property type="entry name" value="IRF"/>
    <property type="match status" value="1"/>
</dbReference>
<dbReference type="GeneTree" id="ENSGT00940000163813"/>
<accession>A0A803KBP2</accession>
<feature type="compositionally biased region" description="Pro residues" evidence="1">
    <location>
        <begin position="502"/>
        <end position="513"/>
    </location>
</feature>
<feature type="region of interest" description="Disordered" evidence="1">
    <location>
        <begin position="176"/>
        <end position="259"/>
    </location>
</feature>
<dbReference type="Gene3D" id="1.10.10.10">
    <property type="entry name" value="Winged helix-like DNA-binding domain superfamily/Winged helix DNA-binding domain"/>
    <property type="match status" value="1"/>
</dbReference>
<dbReference type="PANTHER" id="PTHR11949:SF24">
    <property type="entry name" value="INTERFERON REGULATORY FACTOR 9"/>
    <property type="match status" value="1"/>
</dbReference>
<dbReference type="GO" id="GO:0006357">
    <property type="term" value="P:regulation of transcription by RNA polymerase II"/>
    <property type="evidence" value="ECO:0007669"/>
    <property type="project" value="UniProtKB-ARBA"/>
</dbReference>
<dbReference type="CDD" id="cd00103">
    <property type="entry name" value="IRF"/>
    <property type="match status" value="1"/>
</dbReference>
<dbReference type="GO" id="GO:0045893">
    <property type="term" value="P:positive regulation of DNA-templated transcription"/>
    <property type="evidence" value="ECO:0007669"/>
    <property type="project" value="UniProtKB-ARBA"/>
</dbReference>
<dbReference type="Bgee" id="ENSXETG00000002549">
    <property type="expression patterns" value="Expressed in liver and 4 other cell types or tissues"/>
</dbReference>
<gene>
    <name evidence="3" type="primary">irf10</name>
</gene>
<dbReference type="InterPro" id="IPR008984">
    <property type="entry name" value="SMAD_FHA_dom_sf"/>
</dbReference>
<dbReference type="Ensembl" id="ENSXETT00000121106">
    <property type="protein sequence ID" value="ENSXETP00000117825"/>
    <property type="gene ID" value="ENSXETG00000002549"/>
</dbReference>
<organism evidence="3">
    <name type="scientific">Xenopus tropicalis</name>
    <name type="common">Western clawed frog</name>
    <name type="synonym">Silurana tropicalis</name>
    <dbReference type="NCBI Taxonomy" id="8364"/>
    <lineage>
        <taxon>Eukaryota</taxon>
        <taxon>Metazoa</taxon>
        <taxon>Chordata</taxon>
        <taxon>Craniata</taxon>
        <taxon>Vertebrata</taxon>
        <taxon>Euteleostomi</taxon>
        <taxon>Amphibia</taxon>
        <taxon>Batrachia</taxon>
        <taxon>Anura</taxon>
        <taxon>Pipoidea</taxon>
        <taxon>Pipidae</taxon>
        <taxon>Xenopodinae</taxon>
        <taxon>Xenopus</taxon>
        <taxon>Silurana</taxon>
    </lineage>
</organism>
<dbReference type="InterPro" id="IPR036388">
    <property type="entry name" value="WH-like_DNA-bd_sf"/>
</dbReference>
<evidence type="ECO:0000259" key="2">
    <source>
        <dbReference type="PROSITE" id="PS51507"/>
    </source>
</evidence>
<feature type="region of interest" description="Disordered" evidence="1">
    <location>
        <begin position="492"/>
        <end position="513"/>
    </location>
</feature>
<dbReference type="GO" id="GO:0000976">
    <property type="term" value="F:transcription cis-regulatory region binding"/>
    <property type="evidence" value="ECO:0007669"/>
    <property type="project" value="InterPro"/>
</dbReference>
<dbReference type="GO" id="GO:0003700">
    <property type="term" value="F:DNA-binding transcription factor activity"/>
    <property type="evidence" value="ECO:0007669"/>
    <property type="project" value="InterPro"/>
</dbReference>
<dbReference type="PROSITE" id="PS51507">
    <property type="entry name" value="IRF_2"/>
    <property type="match status" value="1"/>
</dbReference>
<dbReference type="SUPFAM" id="SSF46785">
    <property type="entry name" value="Winged helix' DNA-binding domain"/>
    <property type="match status" value="1"/>
</dbReference>
<reference evidence="3" key="2">
    <citation type="submission" date="2021-03" db="UniProtKB">
        <authorList>
            <consortium name="Ensembl"/>
        </authorList>
    </citation>
    <scope>IDENTIFICATION</scope>
</reference>
<sequence length="513" mass="57788">MEESRAQPMRLKEWLLEQIDSGRYPGLRWENPEKTVFRIPWKHAAKQDYRQQADAALFKVPVAFLCQSVCPLVCPFAPTLTPGTASFPPQAWAMYKGKFREGSGRADPSVWKTRLRCALNKSPDFQEVMENSQLDLTEPYKLYRILTPSEERSGKCPHLQAVLQVARGLTLSTSAFIPGEGDQEASPSPTKDQAQKPTVGGQCKSFMKEEESRAPGKEEPRYPTQEETEEPETGKVLQIQVRKRQGSPEPYGSKSWKSDRLCPPKATSCPTLGPSPWTAQHSYYRALDLSTRNEGLPSSSSSSSSDFWLHVRLYYQDKLVTEVTTKTAEGCRIVPWSAAPQQCGPCPPLSLEVVSLPSPQELPGHLTAEMGGLIQKLLWHLERGVLLWVAPEGVFIKRQCNARVYWSGQLAPHSDRPNKLEREKTCKVLDTEQFLQELQMYVTQGTPEPQYQIQLCFGEEYPDTSRVNPKILMMALVEPVFARELLLNAQRKVKKEPRTPDLQPPDASPTPPV</sequence>
<proteinExistence type="predicted"/>
<dbReference type="InterPro" id="IPR019471">
    <property type="entry name" value="Interferon_reg_factor-3"/>
</dbReference>
<dbReference type="InParanoid" id="A0A803KBP2"/>
<dbReference type="PRINTS" id="PR00267">
    <property type="entry name" value="INTFRNREGFCT"/>
</dbReference>
<dbReference type="Pfam" id="PF10401">
    <property type="entry name" value="IRF-3"/>
    <property type="match status" value="1"/>
</dbReference>
<feature type="domain" description="IRF tryptophan pentad repeat" evidence="2">
    <location>
        <begin position="8"/>
        <end position="147"/>
    </location>
</feature>
<dbReference type="FunFam" id="2.60.200.10:FF:000013">
    <property type="entry name" value="Interferon regulatory factor 8"/>
    <property type="match status" value="1"/>
</dbReference>
<dbReference type="Xenbase" id="XB-GENE-1033046">
    <property type="gene designation" value="irf10"/>
</dbReference>
<dbReference type="SUPFAM" id="SSF49879">
    <property type="entry name" value="SMAD/FHA domain"/>
    <property type="match status" value="1"/>
</dbReference>
<dbReference type="AlphaFoldDB" id="A0A803KBP2"/>